<dbReference type="AlphaFoldDB" id="A0A8J7WPW7"/>
<accession>A0A8J7WPW7</accession>
<evidence type="ECO:0000313" key="4">
    <source>
        <dbReference type="Proteomes" id="UP000677913"/>
    </source>
</evidence>
<proteinExistence type="predicted"/>
<dbReference type="Pfam" id="PF00085">
    <property type="entry name" value="Thioredoxin"/>
    <property type="match status" value="1"/>
</dbReference>
<keyword evidence="4" id="KW-1185">Reference proteome</keyword>
<protein>
    <submittedName>
        <fullName evidence="3">Thioredoxin family protein</fullName>
    </submittedName>
</protein>
<gene>
    <name evidence="3" type="ORF">KGA66_11730</name>
</gene>
<dbReference type="CDD" id="cd02947">
    <property type="entry name" value="TRX_family"/>
    <property type="match status" value="1"/>
</dbReference>
<comment type="caution">
    <text evidence="3">The sequence shown here is derived from an EMBL/GenBank/DDBJ whole genome shotgun (WGS) entry which is preliminary data.</text>
</comment>
<dbReference type="SUPFAM" id="SSF52833">
    <property type="entry name" value="Thioredoxin-like"/>
    <property type="match status" value="1"/>
</dbReference>
<sequence length="136" mass="14343">MRLQPATDETMPIRGAEVDSDADARRSPAARGEQAALTAQQLGAALGRRATLVQFSSAFCAPCRAARTILADVAAKIDGVEHIEVDAESHLDLVREVGVMRTPTTLVLDAAGRITARASGVPRKDQVLAALDVSVR</sequence>
<feature type="region of interest" description="Disordered" evidence="1">
    <location>
        <begin position="1"/>
        <end position="33"/>
    </location>
</feature>
<name>A0A8J7WPW7_9ACTN</name>
<dbReference type="EMBL" id="JAGSXH010000033">
    <property type="protein sequence ID" value="MBS2963722.1"/>
    <property type="molecule type" value="Genomic_DNA"/>
</dbReference>
<dbReference type="Proteomes" id="UP000677913">
    <property type="component" value="Unassembled WGS sequence"/>
</dbReference>
<organism evidence="3 4">
    <name type="scientific">Actinocrinis puniceicyclus</name>
    <dbReference type="NCBI Taxonomy" id="977794"/>
    <lineage>
        <taxon>Bacteria</taxon>
        <taxon>Bacillati</taxon>
        <taxon>Actinomycetota</taxon>
        <taxon>Actinomycetes</taxon>
        <taxon>Catenulisporales</taxon>
        <taxon>Actinospicaceae</taxon>
        <taxon>Actinocrinis</taxon>
    </lineage>
</organism>
<reference evidence="3" key="1">
    <citation type="submission" date="2021-04" db="EMBL/GenBank/DDBJ databases">
        <title>Genome based classification of Actinospica acidithermotolerans sp. nov., an actinobacterium isolated from an Indonesian hot spring.</title>
        <authorList>
            <person name="Kusuma A.B."/>
            <person name="Putra K.E."/>
            <person name="Nafisah S."/>
            <person name="Loh J."/>
            <person name="Nouioui I."/>
            <person name="Goodfellow M."/>
        </authorList>
    </citation>
    <scope>NUCLEOTIDE SEQUENCE</scope>
    <source>
        <strain evidence="3">DSM 45618</strain>
    </source>
</reference>
<evidence type="ECO:0000259" key="2">
    <source>
        <dbReference type="PROSITE" id="PS51352"/>
    </source>
</evidence>
<dbReference type="InterPro" id="IPR036249">
    <property type="entry name" value="Thioredoxin-like_sf"/>
</dbReference>
<dbReference type="Gene3D" id="3.40.30.10">
    <property type="entry name" value="Glutaredoxin"/>
    <property type="match status" value="1"/>
</dbReference>
<feature type="domain" description="Thioredoxin" evidence="2">
    <location>
        <begin position="1"/>
        <end position="136"/>
    </location>
</feature>
<dbReference type="InterPro" id="IPR013766">
    <property type="entry name" value="Thioredoxin_domain"/>
</dbReference>
<evidence type="ECO:0000313" key="3">
    <source>
        <dbReference type="EMBL" id="MBS2963722.1"/>
    </source>
</evidence>
<evidence type="ECO:0000256" key="1">
    <source>
        <dbReference type="SAM" id="MobiDB-lite"/>
    </source>
</evidence>
<dbReference type="PROSITE" id="PS51352">
    <property type="entry name" value="THIOREDOXIN_2"/>
    <property type="match status" value="1"/>
</dbReference>